<dbReference type="Pfam" id="PF04909">
    <property type="entry name" value="Amidohydro_2"/>
    <property type="match status" value="1"/>
</dbReference>
<dbReference type="GO" id="GO:0016787">
    <property type="term" value="F:hydrolase activity"/>
    <property type="evidence" value="ECO:0007669"/>
    <property type="project" value="InterPro"/>
</dbReference>
<dbReference type="Gene3D" id="3.20.20.140">
    <property type="entry name" value="Metal-dependent hydrolases"/>
    <property type="match status" value="1"/>
</dbReference>
<reference evidence="2" key="1">
    <citation type="submission" date="2018-05" db="EMBL/GenBank/DDBJ databases">
        <authorList>
            <person name="Lanie J.A."/>
            <person name="Ng W.-L."/>
            <person name="Kazmierczak K.M."/>
            <person name="Andrzejewski T.M."/>
            <person name="Davidsen T.M."/>
            <person name="Wayne K.J."/>
            <person name="Tettelin H."/>
            <person name="Glass J.I."/>
            <person name="Rusch D."/>
            <person name="Podicherti R."/>
            <person name="Tsui H.-C.T."/>
            <person name="Winkler M.E."/>
        </authorList>
    </citation>
    <scope>NUCLEOTIDE SEQUENCE</scope>
</reference>
<proteinExistence type="predicted"/>
<name>A0A382SLE6_9ZZZZ</name>
<dbReference type="InterPro" id="IPR032466">
    <property type="entry name" value="Metal_Hydrolase"/>
</dbReference>
<gene>
    <name evidence="2" type="ORF">METZ01_LOCUS362872</name>
</gene>
<dbReference type="InterPro" id="IPR006680">
    <property type="entry name" value="Amidohydro-rel"/>
</dbReference>
<evidence type="ECO:0000259" key="1">
    <source>
        <dbReference type="Pfam" id="PF04909"/>
    </source>
</evidence>
<dbReference type="SUPFAM" id="SSF51556">
    <property type="entry name" value="Metallo-dependent hydrolases"/>
    <property type="match status" value="1"/>
</dbReference>
<sequence length="179" mass="19910">MIIVDTHCHTGTNKYEPIESLIFHMEQAHVSKAVLIQHAGNTNNSYHVQCLHSHPNRFASAMIVEASDTGEKIGFWAEQGIVGIRLHADSRSKTIDPLAHWRAADKLNLVVSVPCSIPTLLGDEFSQVLKTFPDLTIVIEHLGGANHIMKPPYQDFKSMLALSRYPNLLIKLPGFGEFC</sequence>
<protein>
    <recommendedName>
        <fullName evidence="1">Amidohydrolase-related domain-containing protein</fullName>
    </recommendedName>
</protein>
<feature type="domain" description="Amidohydrolase-related" evidence="1">
    <location>
        <begin position="26"/>
        <end position="174"/>
    </location>
</feature>
<dbReference type="EMBL" id="UINC01129552">
    <property type="protein sequence ID" value="SVD10018.1"/>
    <property type="molecule type" value="Genomic_DNA"/>
</dbReference>
<accession>A0A382SLE6</accession>
<evidence type="ECO:0000313" key="2">
    <source>
        <dbReference type="EMBL" id="SVD10018.1"/>
    </source>
</evidence>
<organism evidence="2">
    <name type="scientific">marine metagenome</name>
    <dbReference type="NCBI Taxonomy" id="408172"/>
    <lineage>
        <taxon>unclassified sequences</taxon>
        <taxon>metagenomes</taxon>
        <taxon>ecological metagenomes</taxon>
    </lineage>
</organism>
<feature type="non-terminal residue" evidence="2">
    <location>
        <position position="179"/>
    </location>
</feature>
<dbReference type="AlphaFoldDB" id="A0A382SLE6"/>